<protein>
    <submittedName>
        <fullName evidence="4">ISL3 family transposase</fullName>
    </submittedName>
</protein>
<evidence type="ECO:0000313" key="4">
    <source>
        <dbReference type="EMBL" id="AVD70173.1"/>
    </source>
</evidence>
<dbReference type="EMBL" id="CP021255">
    <property type="protein sequence ID" value="AVD70173.1"/>
    <property type="molecule type" value="Genomic_DNA"/>
</dbReference>
<evidence type="ECO:0000259" key="3">
    <source>
        <dbReference type="Pfam" id="PF14690"/>
    </source>
</evidence>
<evidence type="ECO:0000259" key="1">
    <source>
        <dbReference type="Pfam" id="PF01610"/>
    </source>
</evidence>
<name>A0A2L1GKH3_9BACT</name>
<evidence type="ECO:0000313" key="5">
    <source>
        <dbReference type="Proteomes" id="UP000239867"/>
    </source>
</evidence>
<dbReference type="Pfam" id="PF13542">
    <property type="entry name" value="HTH_Tnp_ISL3"/>
    <property type="match status" value="1"/>
</dbReference>
<feature type="domain" description="Transposase IS204/IS1001/IS1096/IS1165 helix-turn-helix" evidence="2">
    <location>
        <begin position="92"/>
        <end position="142"/>
    </location>
</feature>
<dbReference type="InterPro" id="IPR029261">
    <property type="entry name" value="Transposase_Znf"/>
</dbReference>
<accession>A0A2L1GKH3</accession>
<dbReference type="Pfam" id="PF01610">
    <property type="entry name" value="DDE_Tnp_ISL3"/>
    <property type="match status" value="1"/>
</dbReference>
<proteinExistence type="predicted"/>
<dbReference type="Pfam" id="PF14690">
    <property type="entry name" value="Zn_ribbon_ISL3"/>
    <property type="match status" value="1"/>
</dbReference>
<organism evidence="4 5">
    <name type="scientific">Desulfobulbus oralis</name>
    <dbReference type="NCBI Taxonomy" id="1986146"/>
    <lineage>
        <taxon>Bacteria</taxon>
        <taxon>Pseudomonadati</taxon>
        <taxon>Thermodesulfobacteriota</taxon>
        <taxon>Desulfobulbia</taxon>
        <taxon>Desulfobulbales</taxon>
        <taxon>Desulfobulbaceae</taxon>
        <taxon>Desulfobulbus</taxon>
    </lineage>
</organism>
<dbReference type="NCBIfam" id="NF033550">
    <property type="entry name" value="transpos_ISL3"/>
    <property type="match status" value="1"/>
</dbReference>
<keyword evidence="5" id="KW-1185">Reference proteome</keyword>
<feature type="domain" description="Transposase IS204/IS1001/IS1096/IS1165 DDE" evidence="1">
    <location>
        <begin position="158"/>
        <end position="392"/>
    </location>
</feature>
<dbReference type="Proteomes" id="UP000239867">
    <property type="component" value="Chromosome"/>
</dbReference>
<dbReference type="KEGG" id="deo:CAY53_00645"/>
<sequence>MRDTDLFQMAPGLTPPWQVESCEFAAEQKRLDIRLAFPRGSVFVCPQCGQADLKAYDTTEKSWRHLNFFQHEAWLTAKLPRVKCDHCGVKQVSVPWARPGSGFTLLFEALVMSLAKPMPARSLAKHVGEHDTRLWRVVNHHVEEARTSISCADVASFGVDETTSKRGHNYVTVFAHLRSHKVLFATGGRDAATIQRFKEELAAHGGDPAKVNEVCCDMSPAFISGVEANCPEAHITFDRFHIMKVLGDAVDQVRREEAKTRPELAKSRYVWLKNRDKLPASQQECLAALTMSGLNLKTARAWQLKTTFQDLFQQAPGQAEAFLKRWYFWATHCRLEPMKQAAATIKRHWDGILRWFTSRISNGILEGTNSLIQAARSRARGYRSTKNLIAMIYLLGAGLSFALPT</sequence>
<dbReference type="InterPro" id="IPR002560">
    <property type="entry name" value="Transposase_DDE"/>
</dbReference>
<dbReference type="PANTHER" id="PTHR33498:SF1">
    <property type="entry name" value="TRANSPOSASE FOR INSERTION SEQUENCE ELEMENT IS1557"/>
    <property type="match status" value="1"/>
</dbReference>
<dbReference type="RefSeq" id="WP_104935499.1">
    <property type="nucleotide sequence ID" value="NZ_CP021255.1"/>
</dbReference>
<dbReference type="InterPro" id="IPR047951">
    <property type="entry name" value="Transpos_ISL3"/>
</dbReference>
<gene>
    <name evidence="4" type="ORF">CAY53_00645</name>
</gene>
<dbReference type="PANTHER" id="PTHR33498">
    <property type="entry name" value="TRANSPOSASE FOR INSERTION SEQUENCE ELEMENT IS1557"/>
    <property type="match status" value="1"/>
</dbReference>
<dbReference type="OrthoDB" id="46712at2"/>
<dbReference type="InterPro" id="IPR032877">
    <property type="entry name" value="Transposase_HTH"/>
</dbReference>
<feature type="domain" description="Transposase IS204/IS1001/IS1096/IS1165 zinc-finger" evidence="3">
    <location>
        <begin position="42"/>
        <end position="87"/>
    </location>
</feature>
<dbReference type="AlphaFoldDB" id="A0A2L1GKH3"/>
<evidence type="ECO:0000259" key="2">
    <source>
        <dbReference type="Pfam" id="PF13542"/>
    </source>
</evidence>
<reference evidence="4 5" key="1">
    <citation type="journal article" date="2018" name="MBio">
        <title>Insights into the evolution of host association through the isolation and characterization of a novel human periodontal pathobiont, Desulfobulbus oralis.</title>
        <authorList>
            <person name="Cross K.L."/>
            <person name="Chirania P."/>
            <person name="Xiong W."/>
            <person name="Beall C.J."/>
            <person name="Elkins J.G."/>
            <person name="Giannone R.J."/>
            <person name="Griffen A.L."/>
            <person name="Guss A.M."/>
            <person name="Hettich R.L."/>
            <person name="Joshi S.S."/>
            <person name="Mokrzan E.M."/>
            <person name="Martin R.K."/>
            <person name="Zhulin I.B."/>
            <person name="Leys E.J."/>
            <person name="Podar M."/>
        </authorList>
    </citation>
    <scope>NUCLEOTIDE SEQUENCE [LARGE SCALE GENOMIC DNA]</scope>
    <source>
        <strain evidence="4 5">ORNL</strain>
    </source>
</reference>